<reference evidence="2" key="1">
    <citation type="submission" date="2022-10" db="EMBL/GenBank/DDBJ databases">
        <authorList>
            <person name="Mo P."/>
        </authorList>
    </citation>
    <scope>NUCLEOTIDE SEQUENCE</scope>
    <source>
        <strain evidence="2">HUAS 13-4</strain>
    </source>
</reference>
<accession>A0ABY6DU00</accession>
<evidence type="ECO:0000313" key="3">
    <source>
        <dbReference type="Proteomes" id="UP001061298"/>
    </source>
</evidence>
<evidence type="ECO:0000256" key="1">
    <source>
        <dbReference type="SAM" id="MobiDB-lite"/>
    </source>
</evidence>
<dbReference type="RefSeq" id="WP_263227945.1">
    <property type="nucleotide sequence ID" value="NZ_CP106793.1"/>
</dbReference>
<name>A0ABY6DU00_9ACTN</name>
<proteinExistence type="predicted"/>
<gene>
    <name evidence="2" type="ORF">N8I84_03170</name>
</gene>
<sequence>MRDVRTAPHRVEGVHGGGSEVHGERGHSPHHNDSTFPSSVGKRGAERQYRFGDLSTGHATGPSAAADTTDLD</sequence>
<feature type="compositionally biased region" description="Basic and acidic residues" evidence="1">
    <location>
        <begin position="21"/>
        <end position="33"/>
    </location>
</feature>
<dbReference type="EMBL" id="CP106793">
    <property type="protein sequence ID" value="UXY17847.1"/>
    <property type="molecule type" value="Genomic_DNA"/>
</dbReference>
<evidence type="ECO:0000313" key="2">
    <source>
        <dbReference type="EMBL" id="UXY17847.1"/>
    </source>
</evidence>
<feature type="region of interest" description="Disordered" evidence="1">
    <location>
        <begin position="1"/>
        <end position="72"/>
    </location>
</feature>
<organism evidence="2 3">
    <name type="scientific">Streptomyces cynarae</name>
    <dbReference type="NCBI Taxonomy" id="2981134"/>
    <lineage>
        <taxon>Bacteria</taxon>
        <taxon>Bacillati</taxon>
        <taxon>Actinomycetota</taxon>
        <taxon>Actinomycetes</taxon>
        <taxon>Kitasatosporales</taxon>
        <taxon>Streptomycetaceae</taxon>
        <taxon>Streptomyces</taxon>
    </lineage>
</organism>
<dbReference type="Proteomes" id="UP001061298">
    <property type="component" value="Chromosome"/>
</dbReference>
<feature type="compositionally biased region" description="Basic and acidic residues" evidence="1">
    <location>
        <begin position="1"/>
        <end position="13"/>
    </location>
</feature>
<protein>
    <submittedName>
        <fullName evidence="2">Uncharacterized protein</fullName>
    </submittedName>
</protein>
<keyword evidence="3" id="KW-1185">Reference proteome</keyword>